<comment type="caution">
    <text evidence="5">The sequence shown here is derived from an EMBL/GenBank/DDBJ whole genome shotgun (WGS) entry which is preliminary data.</text>
</comment>
<proteinExistence type="inferred from homology"/>
<dbReference type="FunCoup" id="A0A5N4A7V7">
    <property type="interactions" value="192"/>
</dbReference>
<gene>
    <name evidence="5" type="ORF">PPYR_13020</name>
</gene>
<dbReference type="SUPFAM" id="SSF56784">
    <property type="entry name" value="HAD-like"/>
    <property type="match status" value="1"/>
</dbReference>
<evidence type="ECO:0000313" key="5">
    <source>
        <dbReference type="EMBL" id="KAB0793400.1"/>
    </source>
</evidence>
<accession>A0A5N4A7V7</accession>
<dbReference type="InParanoid" id="A0A5N4A7V7"/>
<dbReference type="AlphaFoldDB" id="A0A5N4A7V7"/>
<keyword evidence="4" id="KW-0460">Magnesium</keyword>
<evidence type="ECO:0000256" key="4">
    <source>
        <dbReference type="PIRSR" id="PIRSR000915-3"/>
    </source>
</evidence>
<protein>
    <recommendedName>
        <fullName evidence="7">4-nitrophenylphosphatase</fullName>
    </recommendedName>
</protein>
<keyword evidence="6" id="KW-1185">Reference proteome</keyword>
<feature type="binding site" evidence="4">
    <location>
        <position position="29"/>
    </location>
    <ligand>
        <name>Mg(2+)</name>
        <dbReference type="ChEBI" id="CHEBI:18420"/>
    </ligand>
</feature>
<dbReference type="Pfam" id="PF13344">
    <property type="entry name" value="Hydrolase_6"/>
    <property type="match status" value="1"/>
</dbReference>
<dbReference type="PANTHER" id="PTHR19288">
    <property type="entry name" value="4-NITROPHENYLPHOSPHATASE-RELATED"/>
    <property type="match status" value="1"/>
</dbReference>
<comment type="similarity">
    <text evidence="1">Belongs to the HAD-like hydrolase superfamily.</text>
</comment>
<dbReference type="EMBL" id="VVIM01000009">
    <property type="protein sequence ID" value="KAB0793400.1"/>
    <property type="molecule type" value="Genomic_DNA"/>
</dbReference>
<comment type="cofactor">
    <cofactor evidence="4">
        <name>Mg(2+)</name>
        <dbReference type="ChEBI" id="CHEBI:18420"/>
    </cofactor>
    <text evidence="4">Divalent metal ions. Mg(2+) is the most effective.</text>
</comment>
<dbReference type="InterPro" id="IPR006357">
    <property type="entry name" value="HAD-SF_hydro_IIA"/>
</dbReference>
<name>A0A5N4A7V7_PHOPY</name>
<feature type="binding site" evidence="4">
    <location>
        <position position="246"/>
    </location>
    <ligand>
        <name>Mg(2+)</name>
        <dbReference type="ChEBI" id="CHEBI:18420"/>
    </ligand>
</feature>
<dbReference type="OrthoDB" id="413953at2759"/>
<dbReference type="Pfam" id="PF13242">
    <property type="entry name" value="Hydrolase_like"/>
    <property type="match status" value="1"/>
</dbReference>
<dbReference type="GO" id="GO:0046872">
    <property type="term" value="F:metal ion binding"/>
    <property type="evidence" value="ECO:0007669"/>
    <property type="project" value="UniProtKB-KW"/>
</dbReference>
<feature type="active site" description="Proton donor" evidence="2">
    <location>
        <position position="29"/>
    </location>
</feature>
<dbReference type="NCBIfam" id="TIGR01460">
    <property type="entry name" value="HAD-SF-IIA"/>
    <property type="match status" value="1"/>
</dbReference>
<dbReference type="GO" id="GO:0016791">
    <property type="term" value="F:phosphatase activity"/>
    <property type="evidence" value="ECO:0007669"/>
    <property type="project" value="TreeGrafter"/>
</dbReference>
<evidence type="ECO:0000313" key="6">
    <source>
        <dbReference type="Proteomes" id="UP000327044"/>
    </source>
</evidence>
<evidence type="ECO:0008006" key="7">
    <source>
        <dbReference type="Google" id="ProtNLM"/>
    </source>
</evidence>
<feature type="active site" description="Proton donor" evidence="2">
    <location>
        <position position="27"/>
    </location>
</feature>
<dbReference type="PIRSF" id="PIRSF000915">
    <property type="entry name" value="PGP-type_phosphatase"/>
    <property type="match status" value="1"/>
</dbReference>
<dbReference type="InterPro" id="IPR023214">
    <property type="entry name" value="HAD_sf"/>
</dbReference>
<dbReference type="GO" id="GO:0005737">
    <property type="term" value="C:cytoplasm"/>
    <property type="evidence" value="ECO:0007669"/>
    <property type="project" value="TreeGrafter"/>
</dbReference>
<feature type="binding site" evidence="4">
    <location>
        <position position="27"/>
    </location>
    <ligand>
        <name>Mg(2+)</name>
        <dbReference type="ChEBI" id="CHEBI:18420"/>
    </ligand>
</feature>
<evidence type="ECO:0000256" key="1">
    <source>
        <dbReference type="PIRNR" id="PIRNR000915"/>
    </source>
</evidence>
<feature type="binding site" evidence="3">
    <location>
        <position position="220"/>
    </location>
    <ligand>
        <name>substrate</name>
    </ligand>
</feature>
<sequence length="305" mass="34028">MPPKDVSTLSRAAIKLFLNSFDTVLCDCDGVVWNLLNPIVGVKETLQTLRECGKKVHFVTNNSALGTKGIHDSLLEYDRQLQPTDVITPAQTIIKYLKEFNFNKEIYILGTSSMKEDFQDAGFKLAKTKQQQTADSMEVLQEFLVDDESVGAVVCDYDIHLSNLKMIRCAVFLRRPDVLFILGATDKKLFVGNKLALPGPHFYQAALAEVTGRTPMAFGKPSPNLHNYITRALNIKDPSRVLFVGDSIASDIRFGSACGFQTLLVFSGLAKLSDLKKIKNEQDTPNYYLDSFGDLCEIIKSRLEM</sequence>
<keyword evidence="4" id="KW-0479">Metal-binding</keyword>
<dbReference type="Gene3D" id="3.40.50.1000">
    <property type="entry name" value="HAD superfamily/HAD-like"/>
    <property type="match status" value="2"/>
</dbReference>
<evidence type="ECO:0000256" key="3">
    <source>
        <dbReference type="PIRSR" id="PIRSR000915-2"/>
    </source>
</evidence>
<organism evidence="5 6">
    <name type="scientific">Photinus pyralis</name>
    <name type="common">Common eastern firefly</name>
    <name type="synonym">Lampyris pyralis</name>
    <dbReference type="NCBI Taxonomy" id="7054"/>
    <lineage>
        <taxon>Eukaryota</taxon>
        <taxon>Metazoa</taxon>
        <taxon>Ecdysozoa</taxon>
        <taxon>Arthropoda</taxon>
        <taxon>Hexapoda</taxon>
        <taxon>Insecta</taxon>
        <taxon>Pterygota</taxon>
        <taxon>Neoptera</taxon>
        <taxon>Endopterygota</taxon>
        <taxon>Coleoptera</taxon>
        <taxon>Polyphaga</taxon>
        <taxon>Elateriformia</taxon>
        <taxon>Elateroidea</taxon>
        <taxon>Lampyridae</taxon>
        <taxon>Lampyrinae</taxon>
        <taxon>Photinus</taxon>
    </lineage>
</organism>
<dbReference type="InterPro" id="IPR036412">
    <property type="entry name" value="HAD-like_sf"/>
</dbReference>
<dbReference type="PANTHER" id="PTHR19288:SF4">
    <property type="entry name" value="RE04130P-RELATED"/>
    <property type="match status" value="1"/>
</dbReference>
<dbReference type="Proteomes" id="UP000327044">
    <property type="component" value="Unassembled WGS sequence"/>
</dbReference>
<keyword evidence="1" id="KW-0378">Hydrolase</keyword>
<reference evidence="5 6" key="1">
    <citation type="journal article" date="2018" name="Elife">
        <title>Firefly genomes illuminate parallel origins of bioluminescence in beetles.</title>
        <authorList>
            <person name="Fallon T.R."/>
            <person name="Lower S.E."/>
            <person name="Chang C.H."/>
            <person name="Bessho-Uehara M."/>
            <person name="Martin G.J."/>
            <person name="Bewick A.J."/>
            <person name="Behringer M."/>
            <person name="Debat H.J."/>
            <person name="Wong I."/>
            <person name="Day J.C."/>
            <person name="Suvorov A."/>
            <person name="Silva C.J."/>
            <person name="Stanger-Hall K.F."/>
            <person name="Hall D.W."/>
            <person name="Schmitz R.J."/>
            <person name="Nelson D.R."/>
            <person name="Lewis S.M."/>
            <person name="Shigenobu S."/>
            <person name="Bybee S.M."/>
            <person name="Larracuente A.M."/>
            <person name="Oba Y."/>
            <person name="Weng J.K."/>
        </authorList>
    </citation>
    <scope>NUCLEOTIDE SEQUENCE [LARGE SCALE GENOMIC DNA]</scope>
    <source>
        <strain evidence="5">1611_PpyrPB1</strain>
        <tissue evidence="5">Whole body</tissue>
    </source>
</reference>
<evidence type="ECO:0000256" key="2">
    <source>
        <dbReference type="PIRSR" id="PIRSR000915-1"/>
    </source>
</evidence>